<evidence type="ECO:0000313" key="2">
    <source>
        <dbReference type="Proteomes" id="UP001345963"/>
    </source>
</evidence>
<evidence type="ECO:0000313" key="1">
    <source>
        <dbReference type="EMBL" id="MED6260541.1"/>
    </source>
</evidence>
<keyword evidence="2" id="KW-1185">Reference proteome</keyword>
<dbReference type="Proteomes" id="UP001345963">
    <property type="component" value="Unassembled WGS sequence"/>
</dbReference>
<comment type="caution">
    <text evidence="1">The sequence shown here is derived from an EMBL/GenBank/DDBJ whole genome shotgun (WGS) entry which is preliminary data.</text>
</comment>
<sequence length="106" mass="12032">MSVQYSASASVASAAGFKLRSCSLRRSRERRPVRVRFRLHGDPQRPDSAASSSCLVRCRQPDYGQLLSAYSLLPHKGWLSWRFRRLYGSRYSSASTTSSSELSRRE</sequence>
<reference evidence="1 2" key="1">
    <citation type="submission" date="2021-07" db="EMBL/GenBank/DDBJ databases">
        <authorList>
            <person name="Palmer J.M."/>
        </authorList>
    </citation>
    <scope>NUCLEOTIDE SEQUENCE [LARGE SCALE GENOMIC DNA]</scope>
    <source>
        <strain evidence="1 2">AT_MEX2019</strain>
        <tissue evidence="1">Muscle</tissue>
    </source>
</reference>
<accession>A0ABU7CC75</accession>
<dbReference type="EMBL" id="JAHUTI010088989">
    <property type="protein sequence ID" value="MED6260541.1"/>
    <property type="molecule type" value="Genomic_DNA"/>
</dbReference>
<organism evidence="1 2">
    <name type="scientific">Ataeniobius toweri</name>
    <dbReference type="NCBI Taxonomy" id="208326"/>
    <lineage>
        <taxon>Eukaryota</taxon>
        <taxon>Metazoa</taxon>
        <taxon>Chordata</taxon>
        <taxon>Craniata</taxon>
        <taxon>Vertebrata</taxon>
        <taxon>Euteleostomi</taxon>
        <taxon>Actinopterygii</taxon>
        <taxon>Neopterygii</taxon>
        <taxon>Teleostei</taxon>
        <taxon>Neoteleostei</taxon>
        <taxon>Acanthomorphata</taxon>
        <taxon>Ovalentaria</taxon>
        <taxon>Atherinomorphae</taxon>
        <taxon>Cyprinodontiformes</taxon>
        <taxon>Goodeidae</taxon>
        <taxon>Ataeniobius</taxon>
    </lineage>
</organism>
<protein>
    <submittedName>
        <fullName evidence="1">Uncharacterized protein</fullName>
    </submittedName>
</protein>
<proteinExistence type="predicted"/>
<name>A0ABU7CC75_9TELE</name>
<gene>
    <name evidence="1" type="ORF">ATANTOWER_022032</name>
</gene>